<evidence type="ECO:0000313" key="6">
    <source>
        <dbReference type="Proteomes" id="UP001239759"/>
    </source>
</evidence>
<evidence type="ECO:0000256" key="2">
    <source>
        <dbReference type="SAM" id="Phobius"/>
    </source>
</evidence>
<evidence type="ECO:0000313" key="3">
    <source>
        <dbReference type="EMBL" id="MDK4290165.1"/>
    </source>
</evidence>
<keyword evidence="2" id="KW-1133">Transmembrane helix</keyword>
<reference evidence="4 6" key="1">
    <citation type="submission" date="2023-05" db="EMBL/GenBank/DDBJ databases">
        <title>Metabolic capabilities are highly conserved among human nasal-associated Corynebacterium species in pangenomic analyses.</title>
        <authorList>
            <person name="Tran T.H."/>
            <person name="Roberts A.Q."/>
            <person name="Escapa I.F."/>
            <person name="Gao W."/>
            <person name="Conlan S."/>
            <person name="Kong H."/>
            <person name="Segre J.A."/>
            <person name="Kelly M.S."/>
            <person name="Lemon K.P."/>
        </authorList>
    </citation>
    <scope>NUCLEOTIDE SEQUENCE</scope>
    <source>
        <strain evidence="4">KPL2773</strain>
        <strain evidence="3 6">KPL3772</strain>
    </source>
</reference>
<gene>
    <name evidence="3" type="ORF">QPX23_05380</name>
    <name evidence="4" type="ORF">QPX42_04310</name>
</gene>
<evidence type="ECO:0000256" key="1">
    <source>
        <dbReference type="SAM" id="MobiDB-lite"/>
    </source>
</evidence>
<dbReference type="EMBL" id="JASNUQ010000006">
    <property type="protein sequence ID" value="MDK4290165.1"/>
    <property type="molecule type" value="Genomic_DNA"/>
</dbReference>
<feature type="transmembrane region" description="Helical" evidence="2">
    <location>
        <begin position="128"/>
        <end position="155"/>
    </location>
</feature>
<accession>A0AAP4F4W1</accession>
<evidence type="ECO:0000313" key="4">
    <source>
        <dbReference type="EMBL" id="MDK4306776.1"/>
    </source>
</evidence>
<dbReference type="Proteomes" id="UP001224412">
    <property type="component" value="Unassembled WGS sequence"/>
</dbReference>
<keyword evidence="2" id="KW-0812">Transmembrane</keyword>
<sequence>MTTPNNPNNSDGQYGEYAEGKNSGFESGNEGYGSGGYDFSVNQDQSVENHTAHDAYYAGGYSAPQYGGFETQQESKNPVAPWALGVGILSLLGSIVVFGSLLGIIGTILAIVALVVGRKRHPENRRTVMSVVGLVTSILSMIVGVIIMVAVYNIFDEVGIVDCIDQHGDDEDAIEQCINTNVENYDS</sequence>
<dbReference type="Proteomes" id="UP001239759">
    <property type="component" value="Unassembled WGS sequence"/>
</dbReference>
<comment type="caution">
    <text evidence="4">The sequence shown here is derived from an EMBL/GenBank/DDBJ whole genome shotgun (WGS) entry which is preliminary data.</text>
</comment>
<dbReference type="RefSeq" id="WP_051619281.1">
    <property type="nucleotide sequence ID" value="NZ_CP051667.1"/>
</dbReference>
<proteinExistence type="predicted"/>
<dbReference type="AlphaFoldDB" id="A0AAP4F4W1"/>
<keyword evidence="2" id="KW-0472">Membrane</keyword>
<dbReference type="EMBL" id="JASNVH010000005">
    <property type="protein sequence ID" value="MDK4306776.1"/>
    <property type="molecule type" value="Genomic_DNA"/>
</dbReference>
<protein>
    <submittedName>
        <fullName evidence="4">Tripartite tricarboxylate transporter TctB family protein</fullName>
    </submittedName>
</protein>
<feature type="region of interest" description="Disordered" evidence="1">
    <location>
        <begin position="1"/>
        <end position="29"/>
    </location>
</feature>
<dbReference type="GeneID" id="42782474"/>
<keyword evidence="6" id="KW-1185">Reference proteome</keyword>
<feature type="transmembrane region" description="Helical" evidence="2">
    <location>
        <begin position="83"/>
        <end position="116"/>
    </location>
</feature>
<feature type="compositionally biased region" description="Polar residues" evidence="1">
    <location>
        <begin position="1"/>
        <end position="12"/>
    </location>
</feature>
<evidence type="ECO:0000313" key="5">
    <source>
        <dbReference type="Proteomes" id="UP001224412"/>
    </source>
</evidence>
<name>A0AAP4F4W1_9CORY</name>
<organism evidence="4 5">
    <name type="scientific">Corynebacterium pseudodiphtheriticum</name>
    <dbReference type="NCBI Taxonomy" id="37637"/>
    <lineage>
        <taxon>Bacteria</taxon>
        <taxon>Bacillati</taxon>
        <taxon>Actinomycetota</taxon>
        <taxon>Actinomycetes</taxon>
        <taxon>Mycobacteriales</taxon>
        <taxon>Corynebacteriaceae</taxon>
        <taxon>Corynebacterium</taxon>
    </lineage>
</organism>